<evidence type="ECO:0000256" key="4">
    <source>
        <dbReference type="ARBA" id="ARBA00023270"/>
    </source>
</evidence>
<evidence type="ECO:0000256" key="5">
    <source>
        <dbReference type="ARBA" id="ARBA00048791"/>
    </source>
</evidence>
<feature type="active site" description="Schiff-base intermediate with acetaldehyde" evidence="7">
    <location>
        <position position="150"/>
    </location>
</feature>
<evidence type="ECO:0000313" key="8">
    <source>
        <dbReference type="EMBL" id="HGV96902.1"/>
    </source>
</evidence>
<keyword evidence="4 7" id="KW-0704">Schiff base</keyword>
<dbReference type="Pfam" id="PF01791">
    <property type="entry name" value="DeoC"/>
    <property type="match status" value="1"/>
</dbReference>
<keyword evidence="2 7" id="KW-0963">Cytoplasm</keyword>
<evidence type="ECO:0000256" key="3">
    <source>
        <dbReference type="ARBA" id="ARBA00023239"/>
    </source>
</evidence>
<dbReference type="SMART" id="SM01133">
    <property type="entry name" value="DeoC"/>
    <property type="match status" value="1"/>
</dbReference>
<accession>A0A7C4TCN3</accession>
<comment type="catalytic activity">
    <reaction evidence="5 7">
        <text>2-deoxy-D-ribose 5-phosphate = D-glyceraldehyde 3-phosphate + acetaldehyde</text>
        <dbReference type="Rhea" id="RHEA:12821"/>
        <dbReference type="ChEBI" id="CHEBI:15343"/>
        <dbReference type="ChEBI" id="CHEBI:59776"/>
        <dbReference type="ChEBI" id="CHEBI:62877"/>
        <dbReference type="EC" id="4.1.2.4"/>
    </reaction>
</comment>
<dbReference type="InterPro" id="IPR011343">
    <property type="entry name" value="DeoC"/>
</dbReference>
<evidence type="ECO:0000256" key="2">
    <source>
        <dbReference type="ARBA" id="ARBA00022490"/>
    </source>
</evidence>
<dbReference type="EMBL" id="DTGZ01000023">
    <property type="protein sequence ID" value="HGV96902.1"/>
    <property type="molecule type" value="Genomic_DNA"/>
</dbReference>
<evidence type="ECO:0000256" key="1">
    <source>
        <dbReference type="ARBA" id="ARBA00010936"/>
    </source>
</evidence>
<feature type="active site" description="Proton donor/acceptor" evidence="7">
    <location>
        <position position="179"/>
    </location>
</feature>
<dbReference type="AlphaFoldDB" id="A0A7C4TCN3"/>
<dbReference type="Gene3D" id="3.20.20.70">
    <property type="entry name" value="Aldolase class I"/>
    <property type="match status" value="1"/>
</dbReference>
<gene>
    <name evidence="7 8" type="primary">deoC</name>
    <name evidence="8" type="ORF">ENV60_01215</name>
</gene>
<dbReference type="UniPathway" id="UPA00002">
    <property type="reaction ID" value="UER00468"/>
</dbReference>
<comment type="subcellular location">
    <subcellularLocation>
        <location evidence="7">Cytoplasm</location>
    </subcellularLocation>
</comment>
<sequence length="215" mass="23690">MEINRFIDQTLLRPEVTKEELLNFIKGARDYKFYAVCVNPCWVEIVRKELPKEIRVCSVVGFPLGASSTKTKVFETEDLIKMGCDEVDMVMNIGRLKGKDYKYVGKEIKAVVEAGKGRIIKVIIEACLLTEDEKIAGANIIKESGAHYVKTSTGFSKSGATIEDVKLLRRIVGENFGVKASGGIRDYKTALDFINAGANRLGTSSGETIMKQAIG</sequence>
<dbReference type="EC" id="4.1.2.4" evidence="7"/>
<dbReference type="GO" id="GO:0004139">
    <property type="term" value="F:deoxyribose-phosphate aldolase activity"/>
    <property type="evidence" value="ECO:0007669"/>
    <property type="project" value="UniProtKB-UniRule"/>
</dbReference>
<dbReference type="CDD" id="cd00959">
    <property type="entry name" value="DeoC"/>
    <property type="match status" value="1"/>
</dbReference>
<comment type="pathway">
    <text evidence="7">Carbohydrate degradation; 2-deoxy-D-ribose 1-phosphate degradation; D-glyceraldehyde 3-phosphate and acetaldehyde from 2-deoxy-alpha-D-ribose 1-phosphate: step 2/2.</text>
</comment>
<dbReference type="PANTHER" id="PTHR10889:SF1">
    <property type="entry name" value="DEOXYRIBOSE-PHOSPHATE ALDOLASE"/>
    <property type="match status" value="1"/>
</dbReference>
<dbReference type="SUPFAM" id="SSF51569">
    <property type="entry name" value="Aldolase"/>
    <property type="match status" value="1"/>
</dbReference>
<proteinExistence type="inferred from homology"/>
<dbReference type="GO" id="GO:0005737">
    <property type="term" value="C:cytoplasm"/>
    <property type="evidence" value="ECO:0007669"/>
    <property type="project" value="UniProtKB-SubCell"/>
</dbReference>
<dbReference type="InterPro" id="IPR002915">
    <property type="entry name" value="DeoC/FbaB/LacD_aldolase"/>
</dbReference>
<comment type="function">
    <text evidence="6 7">Catalyzes a reversible aldol reaction between acetaldehyde and D-glyceraldehyde 3-phosphate to generate 2-deoxy-D-ribose 5-phosphate.</text>
</comment>
<dbReference type="PANTHER" id="PTHR10889">
    <property type="entry name" value="DEOXYRIBOSE-PHOSPHATE ALDOLASE"/>
    <property type="match status" value="1"/>
</dbReference>
<dbReference type="FunFam" id="3.20.20.70:FF:000044">
    <property type="entry name" value="Deoxyribose-phosphate aldolase"/>
    <property type="match status" value="1"/>
</dbReference>
<reference evidence="8" key="1">
    <citation type="journal article" date="2020" name="mSystems">
        <title>Genome- and Community-Level Interaction Insights into Carbon Utilization and Element Cycling Functions of Hydrothermarchaeota in Hydrothermal Sediment.</title>
        <authorList>
            <person name="Zhou Z."/>
            <person name="Liu Y."/>
            <person name="Xu W."/>
            <person name="Pan J."/>
            <person name="Luo Z.H."/>
            <person name="Li M."/>
        </authorList>
    </citation>
    <scope>NUCLEOTIDE SEQUENCE [LARGE SCALE GENOMIC DNA]</scope>
    <source>
        <strain evidence="8">SpSt-774</strain>
    </source>
</reference>
<feature type="active site" description="Proton donor/acceptor" evidence="7">
    <location>
        <position position="88"/>
    </location>
</feature>
<dbReference type="InterPro" id="IPR028581">
    <property type="entry name" value="DeoC_typeI"/>
</dbReference>
<comment type="similarity">
    <text evidence="1 7">Belongs to the DeoC/FbaB aldolase family. DeoC type 1 subfamily.</text>
</comment>
<organism evidence="8">
    <name type="scientific">candidate division WOR-3 bacterium</name>
    <dbReference type="NCBI Taxonomy" id="2052148"/>
    <lineage>
        <taxon>Bacteria</taxon>
        <taxon>Bacteria division WOR-3</taxon>
    </lineage>
</organism>
<dbReference type="GO" id="GO:0006018">
    <property type="term" value="P:2-deoxyribose 1-phosphate catabolic process"/>
    <property type="evidence" value="ECO:0007669"/>
    <property type="project" value="UniProtKB-UniRule"/>
</dbReference>
<comment type="caution">
    <text evidence="8">The sequence shown here is derived from an EMBL/GenBank/DDBJ whole genome shotgun (WGS) entry which is preliminary data.</text>
</comment>
<dbReference type="InterPro" id="IPR013785">
    <property type="entry name" value="Aldolase_TIM"/>
</dbReference>
<dbReference type="PIRSF" id="PIRSF001357">
    <property type="entry name" value="DeoC"/>
    <property type="match status" value="1"/>
</dbReference>
<protein>
    <recommendedName>
        <fullName evidence="7">Deoxyribose-phosphate aldolase</fullName>
        <shortName evidence="7">DERA</shortName>
        <ecNumber evidence="7">4.1.2.4</ecNumber>
    </recommendedName>
    <alternativeName>
        <fullName evidence="7">2-deoxy-D-ribose 5-phosphate aldolase</fullName>
    </alternativeName>
    <alternativeName>
        <fullName evidence="7">Phosphodeoxyriboaldolase</fullName>
        <shortName evidence="7">Deoxyriboaldolase</shortName>
    </alternativeName>
</protein>
<name>A0A7C4TCN3_UNCW3</name>
<dbReference type="HAMAP" id="MF_00114">
    <property type="entry name" value="DeoC_type1"/>
    <property type="match status" value="1"/>
</dbReference>
<evidence type="ECO:0000256" key="6">
    <source>
        <dbReference type="ARBA" id="ARBA00056337"/>
    </source>
</evidence>
<dbReference type="GO" id="GO:0009264">
    <property type="term" value="P:deoxyribonucleotide catabolic process"/>
    <property type="evidence" value="ECO:0007669"/>
    <property type="project" value="UniProtKB-UniRule"/>
</dbReference>
<evidence type="ECO:0000256" key="7">
    <source>
        <dbReference type="HAMAP-Rule" id="MF_00114"/>
    </source>
</evidence>
<dbReference type="GO" id="GO:0016052">
    <property type="term" value="P:carbohydrate catabolic process"/>
    <property type="evidence" value="ECO:0007669"/>
    <property type="project" value="TreeGrafter"/>
</dbReference>
<keyword evidence="3 7" id="KW-0456">Lyase</keyword>
<dbReference type="NCBIfam" id="TIGR00126">
    <property type="entry name" value="deoC"/>
    <property type="match status" value="1"/>
</dbReference>